<organism evidence="1 2">
    <name type="scientific">Scomber scombrus</name>
    <name type="common">Atlantic mackerel</name>
    <name type="synonym">Scomber vernalis</name>
    <dbReference type="NCBI Taxonomy" id="13677"/>
    <lineage>
        <taxon>Eukaryota</taxon>
        <taxon>Metazoa</taxon>
        <taxon>Chordata</taxon>
        <taxon>Craniata</taxon>
        <taxon>Vertebrata</taxon>
        <taxon>Euteleostomi</taxon>
        <taxon>Actinopterygii</taxon>
        <taxon>Neopterygii</taxon>
        <taxon>Teleostei</taxon>
        <taxon>Neoteleostei</taxon>
        <taxon>Acanthomorphata</taxon>
        <taxon>Pelagiaria</taxon>
        <taxon>Scombriformes</taxon>
        <taxon>Scombridae</taxon>
        <taxon>Scomber</taxon>
    </lineage>
</organism>
<feature type="non-terminal residue" evidence="1">
    <location>
        <position position="1"/>
    </location>
</feature>
<reference evidence="1 2" key="1">
    <citation type="submission" date="2024-01" db="EMBL/GenBank/DDBJ databases">
        <authorList>
            <person name="Alioto T."/>
            <person name="Alioto T."/>
            <person name="Gomez Garrido J."/>
        </authorList>
    </citation>
    <scope>NUCLEOTIDE SEQUENCE [LARGE SCALE GENOMIC DNA]</scope>
</reference>
<evidence type="ECO:0000313" key="1">
    <source>
        <dbReference type="EMBL" id="CAK6965175.1"/>
    </source>
</evidence>
<dbReference type="Proteomes" id="UP001314229">
    <property type="component" value="Unassembled WGS sequence"/>
</dbReference>
<protein>
    <submittedName>
        <fullName evidence="1">Uncharacterized protein</fullName>
    </submittedName>
</protein>
<evidence type="ECO:0000313" key="2">
    <source>
        <dbReference type="Proteomes" id="UP001314229"/>
    </source>
</evidence>
<dbReference type="EMBL" id="CAWUFR010000080">
    <property type="protein sequence ID" value="CAK6965175.1"/>
    <property type="molecule type" value="Genomic_DNA"/>
</dbReference>
<accession>A0AAV1P0B5</accession>
<feature type="non-terminal residue" evidence="1">
    <location>
        <position position="66"/>
    </location>
</feature>
<keyword evidence="2" id="KW-1185">Reference proteome</keyword>
<proteinExistence type="predicted"/>
<dbReference type="AlphaFoldDB" id="A0AAV1P0B5"/>
<name>A0AAV1P0B5_SCOSC</name>
<sequence length="66" mass="7333">QAVRYYKLIGSAAFSAQQQALIIKTALHTAQERPRRDLATHRFTKTGSIMGTNCDEMCDSSWTPCG</sequence>
<comment type="caution">
    <text evidence="1">The sequence shown here is derived from an EMBL/GenBank/DDBJ whole genome shotgun (WGS) entry which is preliminary data.</text>
</comment>
<gene>
    <name evidence="1" type="ORF">FSCOSCO3_A003392</name>
</gene>